<name>A0A8C4RU76_ERPCA</name>
<sequence>MLCENLIKVQTFSSPFPASQEVTDFNSAIFCGARRDSKAECYDSGKMTEDDYIFTSDKLPSDPRYMATVSNGFVGTRVFDELIHVNGVYNGGLGDCHRANIPSPLAVRINMNEISQEDLKHSYTLDTHAGWFTHTLSSDDVIVTQKILAHRVHLNLLVMEIIMERKQTPGPSVNVQLLNSFSPQSQDIAFTDGPDFQDARYIYGQILIREVKDAPKPSIHLIWTPVTTSLTLPAGKTSASWVFLTAVAETADQAKDSYSNGLALVASGKLCSSHKCAWAELWSLCGIRVGGPLALNQALIGCVYYLLSALPPLQVEGFLFNGISPGGLSNGKKGEDYWGHVFWDQDVWIYPNVLLLLPAMAHAILSYRIHTLKGAKKNALNQGYKGVKFAWESALTGEEMCPEEIYGQKEIHINGDVCFAFQQYLYATGDLSLFREEGGWPLVQGIAEYWVSRVTWNTEHGWYEIKGVMPPDEYHVDVDNSVYTNVVAKYSLEFAVELAQLLQIEVPEEWQEVGSKIKVPFDPDEQYHPEFDGFQKGETVKQADVVLLGFPLGYPMSEDVRRNDLEFYEPLTDQGGPSMTWGMFAVGWMELKQKARAQAHLMKCFNNIQEPYKVWSEYSDGTGAVNFLTGMGGFLQAVLFGYTGFRIKKESLNFDPAFPEDITDFSITGVCYLGNKLNFTFKRDKMTIILDKMLCLQHYNLEVALVKSGETYPLNLGKQLSIPIQPGRIQKRVNNCWPL</sequence>
<dbReference type="InterPro" id="IPR005195">
    <property type="entry name" value="Glyco_hydro_65_M"/>
</dbReference>
<accession>A0A8C4RU76</accession>
<keyword evidence="2" id="KW-0378">Hydrolase</keyword>
<dbReference type="Gene3D" id="1.50.10.10">
    <property type="match status" value="1"/>
</dbReference>
<evidence type="ECO:0000259" key="9">
    <source>
        <dbReference type="Pfam" id="PF03632"/>
    </source>
</evidence>
<dbReference type="AlphaFoldDB" id="A0A8C4RU76"/>
<dbReference type="OrthoDB" id="200349at2759"/>
<dbReference type="GO" id="GO:0005975">
    <property type="term" value="P:carbohydrate metabolic process"/>
    <property type="evidence" value="ECO:0007669"/>
    <property type="project" value="InterPro"/>
</dbReference>
<dbReference type="GO" id="GO:0047402">
    <property type="term" value="F:protein-glucosylgalactosylhydroxylysine glucosidase activity"/>
    <property type="evidence" value="ECO:0007669"/>
    <property type="project" value="UniProtKB-EC"/>
</dbReference>
<dbReference type="PANTHER" id="PTHR11051:SF8">
    <property type="entry name" value="PROTEIN-GLUCOSYLGALACTOSYLHYDROXYLYSINE GLUCOSIDASE"/>
    <property type="match status" value="1"/>
</dbReference>
<dbReference type="Gene3D" id="2.60.420.10">
    <property type="entry name" value="Maltose phosphorylase, domain 3"/>
    <property type="match status" value="1"/>
</dbReference>
<reference evidence="10" key="2">
    <citation type="submission" date="2025-08" db="UniProtKB">
        <authorList>
            <consortium name="Ensembl"/>
        </authorList>
    </citation>
    <scope>IDENTIFICATION</scope>
</reference>
<protein>
    <recommendedName>
        <fullName evidence="7">Protein-glucosylgalactosylhydroxylysine glucosidase</fullName>
        <ecNumber evidence="6">3.2.1.107</ecNumber>
    </recommendedName>
    <alternativeName>
        <fullName evidence="8">Acid trehalase-like protein 1</fullName>
    </alternativeName>
</protein>
<dbReference type="GeneID" id="114646612"/>
<dbReference type="Proteomes" id="UP000694620">
    <property type="component" value="Chromosome 2"/>
</dbReference>
<comment type="similarity">
    <text evidence="1">Belongs to the glycosyl hydrolase 65 family.</text>
</comment>
<dbReference type="FunFam" id="1.50.10.10:FF:000023">
    <property type="entry name" value="Protein-glucosylgalactosylhydroxylysine glucosidase"/>
    <property type="match status" value="1"/>
</dbReference>
<evidence type="ECO:0000256" key="6">
    <source>
        <dbReference type="ARBA" id="ARBA00066430"/>
    </source>
</evidence>
<evidence type="ECO:0000256" key="2">
    <source>
        <dbReference type="ARBA" id="ARBA00022801"/>
    </source>
</evidence>
<gene>
    <name evidence="10" type="primary">PGGHG</name>
    <name evidence="10" type="synonym">pgghg</name>
</gene>
<dbReference type="PANTHER" id="PTHR11051">
    <property type="entry name" value="GLYCOSYL HYDROLASE-RELATED"/>
    <property type="match status" value="1"/>
</dbReference>
<dbReference type="RefSeq" id="XP_028650713.1">
    <property type="nucleotide sequence ID" value="XM_028794880.2"/>
</dbReference>
<dbReference type="FunFam" id="2.60.420.10:FF:000003">
    <property type="entry name" value="Protein-glucosylgalactosylhydroxylysine glucosidase"/>
    <property type="match status" value="1"/>
</dbReference>
<evidence type="ECO:0000256" key="1">
    <source>
        <dbReference type="ARBA" id="ARBA00006768"/>
    </source>
</evidence>
<dbReference type="GeneTree" id="ENSGT00390000006297"/>
<dbReference type="InterPro" id="IPR008928">
    <property type="entry name" value="6-hairpin_glycosidase_sf"/>
</dbReference>
<reference evidence="10" key="1">
    <citation type="submission" date="2021-06" db="EMBL/GenBank/DDBJ databases">
        <authorList>
            <consortium name="Wellcome Sanger Institute Data Sharing"/>
        </authorList>
    </citation>
    <scope>NUCLEOTIDE SEQUENCE [LARGE SCALE GENOMIC DNA]</scope>
</reference>
<keyword evidence="3" id="KW-0326">Glycosidase</keyword>
<dbReference type="SUPFAM" id="SSF48208">
    <property type="entry name" value="Six-hairpin glycosidases"/>
    <property type="match status" value="1"/>
</dbReference>
<dbReference type="InterPro" id="IPR012341">
    <property type="entry name" value="6hp_glycosidase-like_sf"/>
</dbReference>
<keyword evidence="11" id="KW-1185">Reference proteome</keyword>
<evidence type="ECO:0000256" key="8">
    <source>
        <dbReference type="ARBA" id="ARBA00079982"/>
    </source>
</evidence>
<evidence type="ECO:0000256" key="7">
    <source>
        <dbReference type="ARBA" id="ARBA00071505"/>
    </source>
</evidence>
<dbReference type="Ensembl" id="ENSECRT00000007819.1">
    <property type="protein sequence ID" value="ENSECRP00000007696.1"/>
    <property type="gene ID" value="ENSECRG00000005128.1"/>
</dbReference>
<feature type="domain" description="Glycoside hydrolase family 65 central catalytic" evidence="9">
    <location>
        <begin position="330"/>
        <end position="537"/>
    </location>
</feature>
<organism evidence="10 11">
    <name type="scientific">Erpetoichthys calabaricus</name>
    <name type="common">Rope fish</name>
    <name type="synonym">Calamoichthys calabaricus</name>
    <dbReference type="NCBI Taxonomy" id="27687"/>
    <lineage>
        <taxon>Eukaryota</taxon>
        <taxon>Metazoa</taxon>
        <taxon>Chordata</taxon>
        <taxon>Craniata</taxon>
        <taxon>Vertebrata</taxon>
        <taxon>Euteleostomi</taxon>
        <taxon>Actinopterygii</taxon>
        <taxon>Polypteriformes</taxon>
        <taxon>Polypteridae</taxon>
        <taxon>Erpetoichthys</taxon>
    </lineage>
</organism>
<dbReference type="Pfam" id="PF03632">
    <property type="entry name" value="Glyco_hydro_65m"/>
    <property type="match status" value="1"/>
</dbReference>
<dbReference type="CTD" id="80162"/>
<comment type="catalytic activity">
    <reaction evidence="4">
        <text>(5R)-5-O-[alpha-D-glucosyl-(1-&gt;2)-beta-D-galactosyl]-5-hydroxy-L-lysyl-[collagen] + H2O = (5R)-5-O-(beta-D-galactosyl)-5-hydroxy-L-lysyl-[collagen] + D-glucose</text>
        <dbReference type="Rhea" id="RHEA:11068"/>
        <dbReference type="Rhea" id="RHEA-COMP:12753"/>
        <dbReference type="Rhea" id="RHEA-COMP:12754"/>
        <dbReference type="ChEBI" id="CHEBI:4167"/>
        <dbReference type="ChEBI" id="CHEBI:15377"/>
        <dbReference type="ChEBI" id="CHEBI:133443"/>
        <dbReference type="ChEBI" id="CHEBI:133452"/>
        <dbReference type="EC" id="3.2.1.107"/>
    </reaction>
</comment>
<evidence type="ECO:0000313" key="11">
    <source>
        <dbReference type="Proteomes" id="UP000694620"/>
    </source>
</evidence>
<dbReference type="GO" id="GO:0005829">
    <property type="term" value="C:cytosol"/>
    <property type="evidence" value="ECO:0007669"/>
    <property type="project" value="TreeGrafter"/>
</dbReference>
<comment type="function">
    <text evidence="5">Catalyzes the hydrolysis of glucose from the disaccharide unit linked to hydroxylysine residues of collagen and collagen-like proteins.</text>
</comment>
<evidence type="ECO:0000256" key="4">
    <source>
        <dbReference type="ARBA" id="ARBA00051415"/>
    </source>
</evidence>
<evidence type="ECO:0000313" key="10">
    <source>
        <dbReference type="Ensembl" id="ENSECRP00000007696.1"/>
    </source>
</evidence>
<evidence type="ECO:0000256" key="3">
    <source>
        <dbReference type="ARBA" id="ARBA00023295"/>
    </source>
</evidence>
<proteinExistence type="inferred from homology"/>
<reference evidence="10" key="3">
    <citation type="submission" date="2025-09" db="UniProtKB">
        <authorList>
            <consortium name="Ensembl"/>
        </authorList>
    </citation>
    <scope>IDENTIFICATION</scope>
</reference>
<dbReference type="EC" id="3.2.1.107" evidence="6"/>
<evidence type="ECO:0000256" key="5">
    <source>
        <dbReference type="ARBA" id="ARBA00053339"/>
    </source>
</evidence>